<accession>A0ACC3MYS4</accession>
<organism evidence="1 2">
    <name type="scientific">Vermiconidia calcicola</name>
    <dbReference type="NCBI Taxonomy" id="1690605"/>
    <lineage>
        <taxon>Eukaryota</taxon>
        <taxon>Fungi</taxon>
        <taxon>Dikarya</taxon>
        <taxon>Ascomycota</taxon>
        <taxon>Pezizomycotina</taxon>
        <taxon>Dothideomycetes</taxon>
        <taxon>Dothideomycetidae</taxon>
        <taxon>Mycosphaerellales</taxon>
        <taxon>Extremaceae</taxon>
        <taxon>Vermiconidia</taxon>
    </lineage>
</organism>
<gene>
    <name evidence="1" type="ORF">LTR37_013100</name>
</gene>
<keyword evidence="2" id="KW-1185">Reference proteome</keyword>
<protein>
    <submittedName>
        <fullName evidence="1">Uncharacterized protein</fullName>
    </submittedName>
</protein>
<reference evidence="1" key="1">
    <citation type="submission" date="2023-07" db="EMBL/GenBank/DDBJ databases">
        <title>Black Yeasts Isolated from many extreme environments.</title>
        <authorList>
            <person name="Coleine C."/>
            <person name="Stajich J.E."/>
            <person name="Selbmann L."/>
        </authorList>
    </citation>
    <scope>NUCLEOTIDE SEQUENCE</scope>
    <source>
        <strain evidence="1">CCFEE 5714</strain>
    </source>
</reference>
<sequence length="1286" mass="138610">MDRFSPFAPAYIRVLVLPVGQIERSRFLAFLGRLQVEASAISLADVVPHFGDDDSRLSPNAFPKGSVLYNYTTAVPGEQHLHLSPFELFREPLLVLGAVDGLRGAERGEKKELDGAAEYLRERHPRVVHRQLVVLHEQDEGSDQASGNVVYVGNADEPNSASLREAVCQLSARFLKELNTYTTALQGSPSIATPGQTARSLQRNVSQREQERRPTSGYSTPSQSTEALSPVDDNGSRPPPSKRGLPATSFDQIPGANNAPSGIPRSDSRTSSRSKPGGRASSQDRVSIQGFGSGGTSQEKLKQRGKARVGIVTGSIHMLAGQWSEAMRILSDNTNKARMFTDHVWHAKGLECIVVCLLLHCWAGLEFQIPSICYPMNERATSHAQRFSVNLPSDFRPAEVAQQASVRRLSTSLPDLLKLCISLYRSGEGALELPLVSISEATIRFCKLLALLHSSGGELDHLDRFIGRDKLDGWIAKPNNTPRLPSNLSKAAMVEMLAHIQPSNADGVAEADHVAILAGAASVYALVGMDRKKAIMLRETVSRLTHALTVARKRGAAEMGIHPAASLSSEAGAMGIPGITGDTNGVHEMMAELARIYGVQLMDSSAEPTQPGIDFFGGDSIKTNILKELLAFCEASPDPSGVLRLSATWLNFLGGHGAIDTEVHVDNRGSSREDQVKLTTSISRSIGISKHWGLAKAEVPYWDLFLVRGVEFTEPSLSWAIIDRPKLKSSAAVVAQGISSSNPLLYDPSASRPGTSTETEKIQTLVENEIAECLVTLQNPYDVSVDVESLRVVTEGVVLTTSHQPIVLHPLRLQQVPLSVSPCSTGDCKIIGCRVKISGCADQVFPIVTRPWSPTAPTPVKELGQEGRHADNDSQVHKLPGPEHATVSVTVIGAQPILAIENSSLLESSMMLLDGERQEHTVVLRNVSSVSAYVFDIVTASDVLRLRKDARRSTDEAISGTATELTNPVVVEPASTVSFNFIAVGKPGVSKVQVAFYYSREVEGDQHARVVTLSVDMTVNAALQIPYLDVMPFSGVEGGNHDGHCILSFDIGNAWPKSLSYNCIIVLDESERSGGVQAWSPELEGVLAPGAVERIYLPMRRLDPKLKSVDGTVSAGSVLLGSFRVTWSGEGRVGEVDVSGLVLSPEALDALFAPPIHLNLELLGTDSSTKESMSSSKLFVKAGSFVTLRAKLINRAAAREPLFVQLSPRPSNSTDDIQHARHVAVAGAMNRVVPPLQEGDESEVDFAICPLLAGSTELQMVVRPARGGSSSGQQWLSQRSLHVNVR</sequence>
<comment type="caution">
    <text evidence="1">The sequence shown here is derived from an EMBL/GenBank/DDBJ whole genome shotgun (WGS) entry which is preliminary data.</text>
</comment>
<name>A0ACC3MYS4_9PEZI</name>
<dbReference type="EMBL" id="JAUTXU010000126">
    <property type="protein sequence ID" value="KAK3705793.1"/>
    <property type="molecule type" value="Genomic_DNA"/>
</dbReference>
<evidence type="ECO:0000313" key="2">
    <source>
        <dbReference type="Proteomes" id="UP001281147"/>
    </source>
</evidence>
<dbReference type="Proteomes" id="UP001281147">
    <property type="component" value="Unassembled WGS sequence"/>
</dbReference>
<proteinExistence type="predicted"/>
<evidence type="ECO:0000313" key="1">
    <source>
        <dbReference type="EMBL" id="KAK3705793.1"/>
    </source>
</evidence>